<feature type="transmembrane region" description="Helical" evidence="5">
    <location>
        <begin position="138"/>
        <end position="156"/>
    </location>
</feature>
<accession>A0A7G9S3I1</accession>
<gene>
    <name evidence="6" type="ORF">H9L06_09075</name>
</gene>
<evidence type="ECO:0000256" key="5">
    <source>
        <dbReference type="SAM" id="Phobius"/>
    </source>
</evidence>
<dbReference type="PANTHER" id="PTHR43271">
    <property type="entry name" value="BLL2771 PROTEIN"/>
    <property type="match status" value="1"/>
</dbReference>
<feature type="transmembrane region" description="Helical" evidence="5">
    <location>
        <begin position="162"/>
        <end position="182"/>
    </location>
</feature>
<feature type="transmembrane region" description="Helical" evidence="5">
    <location>
        <begin position="109"/>
        <end position="131"/>
    </location>
</feature>
<dbReference type="AlphaFoldDB" id="A0A7G9S3I1"/>
<keyword evidence="7" id="KW-1185">Reference proteome</keyword>
<feature type="transmembrane region" description="Helical" evidence="5">
    <location>
        <begin position="228"/>
        <end position="252"/>
    </location>
</feature>
<dbReference type="SUPFAM" id="SSF103473">
    <property type="entry name" value="MFS general substrate transporter"/>
    <property type="match status" value="1"/>
</dbReference>
<sequence>MGTYIAGTTVGGLAGRIVAAMVADWWCLNAGQLAIVACAALATAVYLATMQPTVVDRSSSLPFWSALAANLRNPGVMVLVAQAFLLMGGFVATYNYIAFRLEAEPFGLSLAQVSWLFLAYLAGTVSSRVVWRFAADRNPTFTLFVVLGLMLGGLALTLIESLIAIMVGIVIYTAAFFAAHSIASGLIDRRATRAGVSLAPPLYYLGYYAGSSVLGWVGGVAFLNTGWIGGWVGTVTMVAATIILTGVLAGLAERFAKP</sequence>
<feature type="transmembrane region" description="Helical" evidence="5">
    <location>
        <begin position="76"/>
        <end position="97"/>
    </location>
</feature>
<comment type="similarity">
    <text evidence="2">Belongs to the major facilitator superfamily.</text>
</comment>
<dbReference type="EMBL" id="CP060716">
    <property type="protein sequence ID" value="QNN62406.1"/>
    <property type="molecule type" value="Genomic_DNA"/>
</dbReference>
<dbReference type="InterPro" id="IPR036259">
    <property type="entry name" value="MFS_trans_sf"/>
</dbReference>
<keyword evidence="5" id="KW-0812">Transmembrane</keyword>
<evidence type="ECO:0008006" key="8">
    <source>
        <dbReference type="Google" id="ProtNLM"/>
    </source>
</evidence>
<evidence type="ECO:0000256" key="1">
    <source>
        <dbReference type="ARBA" id="ARBA00004651"/>
    </source>
</evidence>
<dbReference type="KEGG" id="ldn:H9L06_09075"/>
<dbReference type="RefSeq" id="WP_187554876.1">
    <property type="nucleotide sequence ID" value="NZ_CP060716.1"/>
</dbReference>
<evidence type="ECO:0000313" key="7">
    <source>
        <dbReference type="Proteomes" id="UP000515934"/>
    </source>
</evidence>
<keyword evidence="5" id="KW-0472">Membrane</keyword>
<evidence type="ECO:0000256" key="3">
    <source>
        <dbReference type="ARBA" id="ARBA00022448"/>
    </source>
</evidence>
<feature type="transmembrane region" description="Helical" evidence="5">
    <location>
        <begin position="202"/>
        <end position="222"/>
    </location>
</feature>
<keyword evidence="5" id="KW-1133">Transmembrane helix</keyword>
<evidence type="ECO:0000256" key="4">
    <source>
        <dbReference type="ARBA" id="ARBA00022475"/>
    </source>
</evidence>
<organism evidence="6 7">
    <name type="scientific">Leucobacter denitrificans</name>
    <dbReference type="NCBI Taxonomy" id="683042"/>
    <lineage>
        <taxon>Bacteria</taxon>
        <taxon>Bacillati</taxon>
        <taxon>Actinomycetota</taxon>
        <taxon>Actinomycetes</taxon>
        <taxon>Micrococcales</taxon>
        <taxon>Microbacteriaceae</taxon>
        <taxon>Leucobacter</taxon>
    </lineage>
</organism>
<name>A0A7G9S3I1_9MICO</name>
<evidence type="ECO:0000256" key="2">
    <source>
        <dbReference type="ARBA" id="ARBA00008335"/>
    </source>
</evidence>
<comment type="subcellular location">
    <subcellularLocation>
        <location evidence="1">Cell membrane</location>
        <topology evidence="1">Multi-pass membrane protein</topology>
    </subcellularLocation>
</comment>
<dbReference type="GO" id="GO:0005886">
    <property type="term" value="C:plasma membrane"/>
    <property type="evidence" value="ECO:0007669"/>
    <property type="project" value="UniProtKB-SubCell"/>
</dbReference>
<proteinExistence type="inferred from homology"/>
<keyword evidence="3" id="KW-0813">Transport</keyword>
<evidence type="ECO:0000313" key="6">
    <source>
        <dbReference type="EMBL" id="QNN62406.1"/>
    </source>
</evidence>
<dbReference type="Gene3D" id="1.20.1250.20">
    <property type="entry name" value="MFS general substrate transporter like domains"/>
    <property type="match status" value="1"/>
</dbReference>
<feature type="transmembrane region" description="Helical" evidence="5">
    <location>
        <begin position="33"/>
        <end position="55"/>
    </location>
</feature>
<reference evidence="6 7" key="1">
    <citation type="submission" date="2020-08" db="EMBL/GenBank/DDBJ databases">
        <title>Genome sequence of Leucobacter denitrificans KACC 14055T.</title>
        <authorList>
            <person name="Hyun D.-W."/>
            <person name="Bae J.-W."/>
        </authorList>
    </citation>
    <scope>NUCLEOTIDE SEQUENCE [LARGE SCALE GENOMIC DNA]</scope>
    <source>
        <strain evidence="6 7">KACC 14055</strain>
    </source>
</reference>
<protein>
    <recommendedName>
        <fullName evidence="8">MFS transporter</fullName>
    </recommendedName>
</protein>
<dbReference type="Proteomes" id="UP000515934">
    <property type="component" value="Chromosome"/>
</dbReference>
<keyword evidence="4" id="KW-1003">Cell membrane</keyword>
<dbReference type="PANTHER" id="PTHR43271:SF1">
    <property type="entry name" value="INNER MEMBRANE TRANSPORT PROTEIN YNFM"/>
    <property type="match status" value="1"/>
</dbReference>